<dbReference type="EMBL" id="CAJNOB010000034">
    <property type="protein sequence ID" value="CAF0701245.1"/>
    <property type="molecule type" value="Genomic_DNA"/>
</dbReference>
<proteinExistence type="predicted"/>
<organism evidence="2 3">
    <name type="scientific">Candidatus Methylacidithermus pantelleriae</name>
    <dbReference type="NCBI Taxonomy" id="2744239"/>
    <lineage>
        <taxon>Bacteria</taxon>
        <taxon>Pseudomonadati</taxon>
        <taxon>Verrucomicrobiota</taxon>
        <taxon>Methylacidiphilae</taxon>
        <taxon>Methylacidiphilales</taxon>
        <taxon>Methylacidiphilaceae</taxon>
        <taxon>Candidatus Methylacidithermus</taxon>
    </lineage>
</organism>
<protein>
    <submittedName>
        <fullName evidence="2">Uncharacterized protein</fullName>
    </submittedName>
</protein>
<evidence type="ECO:0000256" key="1">
    <source>
        <dbReference type="SAM" id="MobiDB-lite"/>
    </source>
</evidence>
<reference evidence="2" key="1">
    <citation type="submission" date="2021-02" db="EMBL/GenBank/DDBJ databases">
        <authorList>
            <person name="Cremers G."/>
            <person name="Picone N."/>
        </authorList>
    </citation>
    <scope>NUCLEOTIDE SEQUENCE</scope>
    <source>
        <strain evidence="2">PQ17</strain>
    </source>
</reference>
<name>A0A8J2FSY0_9BACT</name>
<keyword evidence="3" id="KW-1185">Reference proteome</keyword>
<accession>A0A8J2FSY0</accession>
<dbReference type="AlphaFoldDB" id="A0A8J2FSY0"/>
<evidence type="ECO:0000313" key="2">
    <source>
        <dbReference type="EMBL" id="CAF0701245.1"/>
    </source>
</evidence>
<sequence length="56" mass="5715">MFATTSETVGLMGEGVFGFWRRGGVSEGTVIGDAEVAPTGWGPRTHGSASGDEAID</sequence>
<feature type="region of interest" description="Disordered" evidence="1">
    <location>
        <begin position="34"/>
        <end position="56"/>
    </location>
</feature>
<evidence type="ECO:0000313" key="3">
    <source>
        <dbReference type="Proteomes" id="UP000663859"/>
    </source>
</evidence>
<dbReference type="Proteomes" id="UP000663859">
    <property type="component" value="Unassembled WGS sequence"/>
</dbReference>
<comment type="caution">
    <text evidence="2">The sequence shown here is derived from an EMBL/GenBank/DDBJ whole genome shotgun (WGS) entry which is preliminary data.</text>
</comment>
<gene>
    <name evidence="2" type="ORF">MPNT_40197</name>
</gene>